<feature type="domain" description="NADP-dependent oxidoreductase" evidence="1">
    <location>
        <begin position="13"/>
        <end position="120"/>
    </location>
</feature>
<evidence type="ECO:0000313" key="2">
    <source>
        <dbReference type="EMBL" id="ASB42531.1"/>
    </source>
</evidence>
<dbReference type="InterPro" id="IPR053135">
    <property type="entry name" value="AKR2_Oxidoreductase"/>
</dbReference>
<dbReference type="AlphaFoldDB" id="A0A1Z2XVU2"/>
<reference evidence="2" key="1">
    <citation type="journal article" date="2017" name="Genome Announc.">
        <title>High-Quality Whole-Genome Sequences of the Oligo-Mouse-Microbiota Bacterial Community.</title>
        <authorList>
            <person name="Garzetti D."/>
            <person name="Brugiroux S."/>
            <person name="Bunk B."/>
            <person name="Pukall R."/>
            <person name="McCoy K.D."/>
            <person name="Macpherson A.J."/>
            <person name="Stecher B."/>
        </authorList>
    </citation>
    <scope>NUCLEOTIDE SEQUENCE</scope>
    <source>
        <strain evidence="2">KB18</strain>
    </source>
</reference>
<proteinExistence type="predicted"/>
<dbReference type="RefSeq" id="WP_066537623.1">
    <property type="nucleotide sequence ID" value="NZ_CP021422.1"/>
</dbReference>
<dbReference type="PANTHER" id="PTHR43312:SF2">
    <property type="entry name" value="OXIDOREDUCTASE"/>
    <property type="match status" value="1"/>
</dbReference>
<dbReference type="SUPFAM" id="SSF51430">
    <property type="entry name" value="NAD(P)-linked oxidoreductase"/>
    <property type="match status" value="1"/>
</dbReference>
<dbReference type="KEGG" id="amur:ADH66_18885"/>
<evidence type="ECO:0000259" key="1">
    <source>
        <dbReference type="Pfam" id="PF00248"/>
    </source>
</evidence>
<organism evidence="3 5">
    <name type="scientific">Acutalibacter muris</name>
    <dbReference type="NCBI Taxonomy" id="1796620"/>
    <lineage>
        <taxon>Bacteria</taxon>
        <taxon>Bacillati</taxon>
        <taxon>Bacillota</taxon>
        <taxon>Clostridia</taxon>
        <taxon>Eubacteriales</taxon>
        <taxon>Acutalibacteraceae</taxon>
        <taxon>Acutalibacter</taxon>
    </lineage>
</organism>
<dbReference type="InterPro" id="IPR023210">
    <property type="entry name" value="NADP_OxRdtase_dom"/>
</dbReference>
<reference evidence="4" key="2">
    <citation type="submission" date="2017-05" db="EMBL/GenBank/DDBJ databases">
        <title>Improved OligoMM genomes.</title>
        <authorList>
            <person name="Garzetti D."/>
        </authorList>
    </citation>
    <scope>NUCLEOTIDE SEQUENCE [LARGE SCALE GENOMIC DNA]</scope>
    <source>
        <strain evidence="4">KB18</strain>
    </source>
</reference>
<protein>
    <submittedName>
        <fullName evidence="3">Aldo/keto reductase</fullName>
    </submittedName>
</protein>
<gene>
    <name evidence="2" type="ORF">ADH66_18885</name>
    <name evidence="3" type="ORF">I5Q82_09305</name>
</gene>
<evidence type="ECO:0000313" key="5">
    <source>
        <dbReference type="Proteomes" id="UP000596035"/>
    </source>
</evidence>
<name>A0A1Z2XVU2_9FIRM</name>
<evidence type="ECO:0000313" key="4">
    <source>
        <dbReference type="Proteomes" id="UP000196710"/>
    </source>
</evidence>
<accession>A0A1Z2XVU2</accession>
<reference evidence="3 5" key="3">
    <citation type="submission" date="2020-11" db="EMBL/GenBank/DDBJ databases">
        <title>Closed and high quality bacterial genomes of the OMM12 community.</title>
        <authorList>
            <person name="Marbouty M."/>
            <person name="Lamy-Besnier Q."/>
            <person name="Debarbieux L."/>
            <person name="Koszul R."/>
        </authorList>
    </citation>
    <scope>NUCLEOTIDE SEQUENCE [LARGE SCALE GENOMIC DNA]</scope>
    <source>
        <strain evidence="3 5">KB18</strain>
    </source>
</reference>
<dbReference type="Proteomes" id="UP000196710">
    <property type="component" value="Chromosome"/>
</dbReference>
<dbReference type="EMBL" id="CP065321">
    <property type="protein sequence ID" value="QQR31826.1"/>
    <property type="molecule type" value="Genomic_DNA"/>
</dbReference>
<evidence type="ECO:0000313" key="3">
    <source>
        <dbReference type="EMBL" id="QQR31826.1"/>
    </source>
</evidence>
<dbReference type="EMBL" id="CP021422">
    <property type="protein sequence ID" value="ASB42531.1"/>
    <property type="molecule type" value="Genomic_DNA"/>
</dbReference>
<dbReference type="Gene3D" id="3.20.20.100">
    <property type="entry name" value="NADP-dependent oxidoreductase domain"/>
    <property type="match status" value="1"/>
</dbReference>
<dbReference type="Pfam" id="PF00248">
    <property type="entry name" value="Aldo_ket_red"/>
    <property type="match status" value="1"/>
</dbReference>
<dbReference type="Proteomes" id="UP000596035">
    <property type="component" value="Chromosome"/>
</dbReference>
<sequence length="142" mass="16231">MQYNDFKGINLSRLGFGAMRLPLREDKSIDQAAVEEMVAYAIDHGVNYFDTAYPYHGGHSEISIGRTLSKYPRDTWYLASKYPGHQIAESYDPAAVFEDQLKKCGVEYFDFYLLHNVYENSIGTYTDPKWGSSIIKDINTHA</sequence>
<dbReference type="InterPro" id="IPR036812">
    <property type="entry name" value="NAD(P)_OxRdtase_dom_sf"/>
</dbReference>
<keyword evidence="4" id="KW-1185">Reference proteome</keyword>
<dbReference type="PANTHER" id="PTHR43312">
    <property type="entry name" value="D-THREO-ALDOSE 1-DEHYDROGENASE"/>
    <property type="match status" value="1"/>
</dbReference>